<sequence length="81" mass="8864">MTAAAPQAAAQPEGMRRLRAGVIGLGWAGQQHLAAYAADPTVDLVALSAMEEHLLERLGEEHQVPGRYRDWRQMLAEAELD</sequence>
<evidence type="ECO:0000313" key="4">
    <source>
        <dbReference type="Proteomes" id="UP000775129"/>
    </source>
</evidence>
<evidence type="ECO:0000259" key="2">
    <source>
        <dbReference type="Pfam" id="PF01408"/>
    </source>
</evidence>
<evidence type="ECO:0000256" key="1">
    <source>
        <dbReference type="ARBA" id="ARBA00023002"/>
    </source>
</evidence>
<dbReference type="PANTHER" id="PTHR43818">
    <property type="entry name" value="BCDNA.GH03377"/>
    <property type="match status" value="1"/>
</dbReference>
<feature type="domain" description="Gfo/Idh/MocA-like oxidoreductase N-terminal" evidence="2">
    <location>
        <begin position="18"/>
        <end position="80"/>
    </location>
</feature>
<organism evidence="3 4">
    <name type="scientific">Brachybacterium paraconglomeratum</name>
    <dbReference type="NCBI Taxonomy" id="173362"/>
    <lineage>
        <taxon>Bacteria</taxon>
        <taxon>Bacillati</taxon>
        <taxon>Actinomycetota</taxon>
        <taxon>Actinomycetes</taxon>
        <taxon>Micrococcales</taxon>
        <taxon>Dermabacteraceae</taxon>
        <taxon>Brachybacterium</taxon>
    </lineage>
</organism>
<keyword evidence="1" id="KW-0560">Oxidoreductase</keyword>
<proteinExistence type="predicted"/>
<dbReference type="PANTHER" id="PTHR43818:SF11">
    <property type="entry name" value="BCDNA.GH03377"/>
    <property type="match status" value="1"/>
</dbReference>
<reference evidence="3" key="2">
    <citation type="submission" date="2021-09" db="EMBL/GenBank/DDBJ databases">
        <authorList>
            <person name="Gilroy R."/>
        </authorList>
    </citation>
    <scope>NUCLEOTIDE SEQUENCE</scope>
    <source>
        <strain evidence="3">1647</strain>
    </source>
</reference>
<dbReference type="Proteomes" id="UP000775129">
    <property type="component" value="Unassembled WGS sequence"/>
</dbReference>
<name>A0A921GPB7_9MICO</name>
<dbReference type="GO" id="GO:0016491">
    <property type="term" value="F:oxidoreductase activity"/>
    <property type="evidence" value="ECO:0007669"/>
    <property type="project" value="UniProtKB-KW"/>
</dbReference>
<dbReference type="InterPro" id="IPR000683">
    <property type="entry name" value="Gfo/Idh/MocA-like_OxRdtase_N"/>
</dbReference>
<dbReference type="GO" id="GO:0000166">
    <property type="term" value="F:nucleotide binding"/>
    <property type="evidence" value="ECO:0007669"/>
    <property type="project" value="InterPro"/>
</dbReference>
<dbReference type="InterPro" id="IPR036291">
    <property type="entry name" value="NAD(P)-bd_dom_sf"/>
</dbReference>
<evidence type="ECO:0000313" key="3">
    <source>
        <dbReference type="EMBL" id="HJF49683.1"/>
    </source>
</evidence>
<protein>
    <submittedName>
        <fullName evidence="3">Gfo/Idh/MocA family oxidoreductase</fullName>
    </submittedName>
</protein>
<dbReference type="InterPro" id="IPR050463">
    <property type="entry name" value="Gfo/Idh/MocA_oxidrdct_glycsds"/>
</dbReference>
<dbReference type="Gene3D" id="3.40.50.720">
    <property type="entry name" value="NAD(P)-binding Rossmann-like Domain"/>
    <property type="match status" value="1"/>
</dbReference>
<feature type="non-terminal residue" evidence="3">
    <location>
        <position position="81"/>
    </location>
</feature>
<accession>A0A921GPB7</accession>
<dbReference type="EMBL" id="DYWO01000231">
    <property type="protein sequence ID" value="HJF49683.1"/>
    <property type="molecule type" value="Genomic_DNA"/>
</dbReference>
<comment type="caution">
    <text evidence="3">The sequence shown here is derived from an EMBL/GenBank/DDBJ whole genome shotgun (WGS) entry which is preliminary data.</text>
</comment>
<dbReference type="Pfam" id="PF01408">
    <property type="entry name" value="GFO_IDH_MocA"/>
    <property type="match status" value="1"/>
</dbReference>
<dbReference type="AlphaFoldDB" id="A0A921GPB7"/>
<reference evidence="3" key="1">
    <citation type="journal article" date="2021" name="PeerJ">
        <title>Extensive microbial diversity within the chicken gut microbiome revealed by metagenomics and culture.</title>
        <authorList>
            <person name="Gilroy R."/>
            <person name="Ravi A."/>
            <person name="Getino M."/>
            <person name="Pursley I."/>
            <person name="Horton D.L."/>
            <person name="Alikhan N.F."/>
            <person name="Baker D."/>
            <person name="Gharbi K."/>
            <person name="Hall N."/>
            <person name="Watson M."/>
            <person name="Adriaenssens E.M."/>
            <person name="Foster-Nyarko E."/>
            <person name="Jarju S."/>
            <person name="Secka A."/>
            <person name="Antonio M."/>
            <person name="Oren A."/>
            <person name="Chaudhuri R.R."/>
            <person name="La Ragione R."/>
            <person name="Hildebrand F."/>
            <person name="Pallen M.J."/>
        </authorList>
    </citation>
    <scope>NUCLEOTIDE SEQUENCE</scope>
    <source>
        <strain evidence="3">1647</strain>
    </source>
</reference>
<gene>
    <name evidence="3" type="ORF">K8W24_07770</name>
</gene>
<dbReference type="SUPFAM" id="SSF51735">
    <property type="entry name" value="NAD(P)-binding Rossmann-fold domains"/>
    <property type="match status" value="1"/>
</dbReference>